<feature type="chain" id="PRO_5017375849" evidence="1">
    <location>
        <begin position="25"/>
        <end position="56"/>
    </location>
</feature>
<protein>
    <submittedName>
        <fullName evidence="2">Uncharacterized protein</fullName>
    </submittedName>
</protein>
<name>A0A1H6ZKJ4_9PSED</name>
<dbReference type="EMBL" id="FNZE01000010">
    <property type="protein sequence ID" value="SEJ53911.1"/>
    <property type="molecule type" value="Genomic_DNA"/>
</dbReference>
<gene>
    <name evidence="2" type="ORF">SAMN05216201_110133</name>
</gene>
<dbReference type="Proteomes" id="UP000242930">
    <property type="component" value="Unassembled WGS sequence"/>
</dbReference>
<keyword evidence="3" id="KW-1185">Reference proteome</keyword>
<evidence type="ECO:0000313" key="3">
    <source>
        <dbReference type="Proteomes" id="UP000242930"/>
    </source>
</evidence>
<keyword evidence="1" id="KW-0732">Signal</keyword>
<sequence length="56" mass="5968">MKTRKLLFLAIVSASTALSPSLLPSGHLPLLAQVDTCQYCPAQLISPAVTLSQLFL</sequence>
<dbReference type="AlphaFoldDB" id="A0A1H6ZKJ4"/>
<dbReference type="RefSeq" id="WP_170847766.1">
    <property type="nucleotide sequence ID" value="NZ_FNZE01000010.1"/>
</dbReference>
<feature type="signal peptide" evidence="1">
    <location>
        <begin position="1"/>
        <end position="24"/>
    </location>
</feature>
<proteinExistence type="predicted"/>
<organism evidence="2 3">
    <name type="scientific">Pseudomonas linyingensis</name>
    <dbReference type="NCBI Taxonomy" id="915471"/>
    <lineage>
        <taxon>Bacteria</taxon>
        <taxon>Pseudomonadati</taxon>
        <taxon>Pseudomonadota</taxon>
        <taxon>Gammaproteobacteria</taxon>
        <taxon>Pseudomonadales</taxon>
        <taxon>Pseudomonadaceae</taxon>
        <taxon>Pseudomonas</taxon>
    </lineage>
</organism>
<reference evidence="3" key="1">
    <citation type="submission" date="2016-10" db="EMBL/GenBank/DDBJ databases">
        <authorList>
            <person name="Varghese N."/>
            <person name="Submissions S."/>
        </authorList>
    </citation>
    <scope>NUCLEOTIDE SEQUENCE [LARGE SCALE GENOMIC DNA]</scope>
    <source>
        <strain evidence="3">LMG 25967</strain>
    </source>
</reference>
<evidence type="ECO:0000313" key="2">
    <source>
        <dbReference type="EMBL" id="SEJ53911.1"/>
    </source>
</evidence>
<accession>A0A1H6ZKJ4</accession>
<evidence type="ECO:0000256" key="1">
    <source>
        <dbReference type="SAM" id="SignalP"/>
    </source>
</evidence>